<dbReference type="SUPFAM" id="SSF52317">
    <property type="entry name" value="Class I glutamine amidotransferase-like"/>
    <property type="match status" value="1"/>
</dbReference>
<sequence length="228" mass="24772">MILTSHADLAMENGQTGVWLSTFADAYYAFIQAGFEVTVASPRGGQSPIDPLSEENAHITEGIKTYREDFMAKMDFGNTWSLEEVGSLAYDAIYIADGHGGLWDMAANAKLGQLLYSGLLNNTPVAMVGHGVAALFSLAKLRPAVLQGMHVTAFTDTEEALLKRHAYLPFSLKDRLKELGAQFTHAIIPFTPHVETDGIFITGQNPASAVMTAQALVERMEVEQLYCG</sequence>
<dbReference type="Proteomes" id="UP000198916">
    <property type="component" value="Unassembled WGS sequence"/>
</dbReference>
<dbReference type="CDD" id="cd03141">
    <property type="entry name" value="GATase1_Hsp31_like"/>
    <property type="match status" value="1"/>
</dbReference>
<dbReference type="PANTHER" id="PTHR48094">
    <property type="entry name" value="PROTEIN/NUCLEIC ACID DEGLYCASE DJ-1-RELATED"/>
    <property type="match status" value="1"/>
</dbReference>
<keyword evidence="5" id="KW-0645">Protease</keyword>
<keyword evidence="2" id="KW-0456">Lyase</keyword>
<evidence type="ECO:0000313" key="5">
    <source>
        <dbReference type="EMBL" id="SEL42105.1"/>
    </source>
</evidence>
<reference evidence="6" key="1">
    <citation type="submission" date="2016-10" db="EMBL/GenBank/DDBJ databases">
        <authorList>
            <person name="Varghese N."/>
            <person name="Submissions S."/>
        </authorList>
    </citation>
    <scope>NUCLEOTIDE SEQUENCE [LARGE SCALE GENOMIC DNA]</scope>
    <source>
        <strain evidence="6">Jip14</strain>
    </source>
</reference>
<evidence type="ECO:0000256" key="1">
    <source>
        <dbReference type="ARBA" id="ARBA00023016"/>
    </source>
</evidence>
<dbReference type="GO" id="GO:0019172">
    <property type="term" value="F:glyoxalase III activity"/>
    <property type="evidence" value="ECO:0007669"/>
    <property type="project" value="TreeGrafter"/>
</dbReference>
<dbReference type="EMBL" id="FNZR01000005">
    <property type="protein sequence ID" value="SEL42105.1"/>
    <property type="molecule type" value="Genomic_DNA"/>
</dbReference>
<evidence type="ECO:0000259" key="4">
    <source>
        <dbReference type="Pfam" id="PF01965"/>
    </source>
</evidence>
<dbReference type="GO" id="GO:0005737">
    <property type="term" value="C:cytoplasm"/>
    <property type="evidence" value="ECO:0007669"/>
    <property type="project" value="TreeGrafter"/>
</dbReference>
<organism evidence="5 6">
    <name type="scientific">Parapedobacter koreensis</name>
    <dbReference type="NCBI Taxonomy" id="332977"/>
    <lineage>
        <taxon>Bacteria</taxon>
        <taxon>Pseudomonadati</taxon>
        <taxon>Bacteroidota</taxon>
        <taxon>Sphingobacteriia</taxon>
        <taxon>Sphingobacteriales</taxon>
        <taxon>Sphingobacteriaceae</taxon>
        <taxon>Parapedobacter</taxon>
    </lineage>
</organism>
<comment type="similarity">
    <text evidence="3">Belongs to the peptidase C56 family. HSP31-like subfamily.</text>
</comment>
<proteinExistence type="inferred from homology"/>
<dbReference type="PANTHER" id="PTHR48094:SF11">
    <property type="entry name" value="GLUTATHIONE-INDEPENDENT GLYOXALASE HSP31-RELATED"/>
    <property type="match status" value="1"/>
</dbReference>
<dbReference type="InterPro" id="IPR002818">
    <property type="entry name" value="DJ-1/PfpI"/>
</dbReference>
<dbReference type="InterPro" id="IPR050325">
    <property type="entry name" value="Prot/Nucl_acid_deglycase"/>
</dbReference>
<dbReference type="GO" id="GO:0006508">
    <property type="term" value="P:proteolysis"/>
    <property type="evidence" value="ECO:0007669"/>
    <property type="project" value="UniProtKB-KW"/>
</dbReference>
<name>A0A1H7Q3Q2_9SPHI</name>
<evidence type="ECO:0000256" key="2">
    <source>
        <dbReference type="ARBA" id="ARBA00023239"/>
    </source>
</evidence>
<dbReference type="GO" id="GO:0019243">
    <property type="term" value="P:methylglyoxal catabolic process to D-lactate via S-lactoyl-glutathione"/>
    <property type="evidence" value="ECO:0007669"/>
    <property type="project" value="TreeGrafter"/>
</dbReference>
<keyword evidence="1" id="KW-0346">Stress response</keyword>
<evidence type="ECO:0000313" key="6">
    <source>
        <dbReference type="Proteomes" id="UP000198916"/>
    </source>
</evidence>
<dbReference type="Gene3D" id="3.40.50.880">
    <property type="match status" value="1"/>
</dbReference>
<dbReference type="InterPro" id="IPR029062">
    <property type="entry name" value="Class_I_gatase-like"/>
</dbReference>
<accession>A0A1H7Q3Q2</accession>
<keyword evidence="5" id="KW-0378">Hydrolase</keyword>
<dbReference type="Pfam" id="PF01965">
    <property type="entry name" value="DJ-1_PfpI"/>
    <property type="match status" value="1"/>
</dbReference>
<keyword evidence="6" id="KW-1185">Reference proteome</keyword>
<dbReference type="AlphaFoldDB" id="A0A1H7Q3Q2"/>
<feature type="domain" description="DJ-1/PfpI" evidence="4">
    <location>
        <begin position="27"/>
        <end position="218"/>
    </location>
</feature>
<protein>
    <submittedName>
        <fullName evidence="5">Putative intracellular protease/amidase</fullName>
    </submittedName>
</protein>
<dbReference type="STRING" id="332977.SAMN05421740_105138"/>
<gene>
    <name evidence="5" type="ORF">SAMN05421740_105138</name>
</gene>
<evidence type="ECO:0000256" key="3">
    <source>
        <dbReference type="ARBA" id="ARBA00038493"/>
    </source>
</evidence>
<dbReference type="GO" id="GO:0008233">
    <property type="term" value="F:peptidase activity"/>
    <property type="evidence" value="ECO:0007669"/>
    <property type="project" value="UniProtKB-KW"/>
</dbReference>